<dbReference type="EMBL" id="KE356561">
    <property type="protein sequence ID" value="ERG97343.1"/>
    <property type="molecule type" value="Genomic_DNA"/>
</dbReference>
<name>U1NK54_9EURY</name>
<organism evidence="1 2">
    <name type="scientific">Haloquadratum walsbyi J07HQW2</name>
    <dbReference type="NCBI Taxonomy" id="1238425"/>
    <lineage>
        <taxon>Archaea</taxon>
        <taxon>Methanobacteriati</taxon>
        <taxon>Methanobacteriota</taxon>
        <taxon>Stenosarchaea group</taxon>
        <taxon>Halobacteria</taxon>
        <taxon>Halobacteriales</taxon>
        <taxon>Haloferacaceae</taxon>
        <taxon>Haloquadratum</taxon>
    </lineage>
</organism>
<dbReference type="Proteomes" id="UP000030710">
    <property type="component" value="Unassembled WGS sequence"/>
</dbReference>
<sequence>MLQSGDTRVRLSGDQNKADRLLKREPLLVLDHFGVVEPLLGVSVRFLEALPFEEFDEVRLGAGATMISKLVEKQALNAEIA</sequence>
<accession>U1NK54</accession>
<dbReference type="HOGENOM" id="CLU_2565672_0_0_2"/>
<evidence type="ECO:0000313" key="2">
    <source>
        <dbReference type="Proteomes" id="UP000030710"/>
    </source>
</evidence>
<gene>
    <name evidence="1" type="ORF">J07HQW2_03829</name>
</gene>
<protein>
    <submittedName>
        <fullName evidence="1">Uncharacterized protein</fullName>
    </submittedName>
</protein>
<proteinExistence type="predicted"/>
<dbReference type="AlphaFoldDB" id="U1NK54"/>
<reference evidence="1 2" key="1">
    <citation type="journal article" date="2013" name="PLoS ONE">
        <title>Assembly-driven community genomics of a hypersaline microbial ecosystem.</title>
        <authorList>
            <person name="Podell S."/>
            <person name="Ugalde J.A."/>
            <person name="Narasingarao P."/>
            <person name="Banfield J.F."/>
            <person name="Heidelberg K.B."/>
            <person name="Allen E.E."/>
        </authorList>
    </citation>
    <scope>NUCLEOTIDE SEQUENCE [LARGE SCALE GENOMIC DNA]</scope>
    <source>
        <strain evidence="2">J07HQW2</strain>
    </source>
</reference>
<evidence type="ECO:0000313" key="1">
    <source>
        <dbReference type="EMBL" id="ERG97343.1"/>
    </source>
</evidence>